<comment type="subcellular location">
    <subcellularLocation>
        <location evidence="1">Endoplasmic reticulum membrane</location>
        <topology evidence="1">Multi-pass membrane protein</topology>
    </subcellularLocation>
</comment>
<evidence type="ECO:0000256" key="5">
    <source>
        <dbReference type="ARBA" id="ARBA00022692"/>
    </source>
</evidence>
<feature type="transmembrane region" description="Helical" evidence="9">
    <location>
        <begin position="303"/>
        <end position="322"/>
    </location>
</feature>
<feature type="transmembrane region" description="Helical" evidence="9">
    <location>
        <begin position="175"/>
        <end position="200"/>
    </location>
</feature>
<dbReference type="OrthoDB" id="549017at2759"/>
<sequence length="419" mass="46864">MGRLLQQVLLFAAAALLRLILFLVFPSLPDFFTGRVEVSTPVTSFKRLQEGLFLYTRNVSPYDGGVFYQPPLLLTLFSFIPDSIFTTVTALLYIGLDLASAQALIEIADSKLSGHELFYKSPRRHSRWGSLAVAAAFLFNPLTVISCLGRPTSIFSNYAILLAISKAIQGKTGNAIIALSMAAYQSMYPAILLLPLLLLAHDVSTQGIIGTDTGFLVRHAALFFGAISALFGLSYLVTGSWEFFASTYGNQLLLVDLTPNIGLWWYFFIEMFDSFREFFLGVFWLHLLSYVGGLSVRLRTQPLFVTITMVGLIAVFIPYPSISNASIYLGLFPLYKHIFPLMRTTFIYTTALLYSIVLGPAFYYLWIYAGSGNANFFYAITLVWGLGFSLLIGDSIWATLRDEWEVTRPEMKDKPIRQI</sequence>
<keyword evidence="7 9" id="KW-1133">Transmembrane helix</keyword>
<evidence type="ECO:0008006" key="12">
    <source>
        <dbReference type="Google" id="ProtNLM"/>
    </source>
</evidence>
<keyword evidence="5 9" id="KW-0812">Transmembrane</keyword>
<dbReference type="Proteomes" id="UP000664169">
    <property type="component" value="Unassembled WGS sequence"/>
</dbReference>
<feature type="transmembrane region" description="Helical" evidence="9">
    <location>
        <begin position="253"/>
        <end position="272"/>
    </location>
</feature>
<dbReference type="GO" id="GO:0042765">
    <property type="term" value="C:GPI-anchor transamidase complex"/>
    <property type="evidence" value="ECO:0007669"/>
    <property type="project" value="InterPro"/>
</dbReference>
<keyword evidence="11" id="KW-1185">Reference proteome</keyword>
<dbReference type="EMBL" id="CAJPDQ010000011">
    <property type="protein sequence ID" value="CAF9916393.1"/>
    <property type="molecule type" value="Genomic_DNA"/>
</dbReference>
<dbReference type="GO" id="GO:0006506">
    <property type="term" value="P:GPI anchor biosynthetic process"/>
    <property type="evidence" value="ECO:0007669"/>
    <property type="project" value="UniProtKB-UniPathway"/>
</dbReference>
<evidence type="ECO:0000256" key="6">
    <source>
        <dbReference type="ARBA" id="ARBA00022824"/>
    </source>
</evidence>
<evidence type="ECO:0000256" key="2">
    <source>
        <dbReference type="ARBA" id="ARBA00004687"/>
    </source>
</evidence>
<proteinExistence type="inferred from homology"/>
<evidence type="ECO:0000256" key="9">
    <source>
        <dbReference type="SAM" id="Phobius"/>
    </source>
</evidence>
<accession>A0A8H3F6A5</accession>
<evidence type="ECO:0000256" key="7">
    <source>
        <dbReference type="ARBA" id="ARBA00022989"/>
    </source>
</evidence>
<feature type="transmembrane region" description="Helical" evidence="9">
    <location>
        <begin position="220"/>
        <end position="241"/>
    </location>
</feature>
<feature type="transmembrane region" description="Helical" evidence="9">
    <location>
        <begin position="376"/>
        <end position="400"/>
    </location>
</feature>
<evidence type="ECO:0000256" key="8">
    <source>
        <dbReference type="ARBA" id="ARBA00023136"/>
    </source>
</evidence>
<gene>
    <name evidence="10" type="ORF">GOMPHAMPRED_000983</name>
</gene>
<keyword evidence="4" id="KW-0337">GPI-anchor biosynthesis</keyword>
<comment type="caution">
    <text evidence="10">The sequence shown here is derived from an EMBL/GenBank/DDBJ whole genome shotgun (WGS) entry which is preliminary data.</text>
</comment>
<feature type="transmembrane region" description="Helical" evidence="9">
    <location>
        <begin position="72"/>
        <end position="94"/>
    </location>
</feature>
<comment type="pathway">
    <text evidence="2">Glycolipid biosynthesis; glycosylphosphatidylinositol-anchor biosynthesis.</text>
</comment>
<dbReference type="Pfam" id="PF06728">
    <property type="entry name" value="PIG-U"/>
    <property type="match status" value="1"/>
</dbReference>
<dbReference type="InterPro" id="IPR009600">
    <property type="entry name" value="PIG-U"/>
</dbReference>
<dbReference type="PANTHER" id="PTHR13121">
    <property type="entry name" value="GPI TRANSAMIDASE COMPONENT PIG-U"/>
    <property type="match status" value="1"/>
</dbReference>
<dbReference type="GO" id="GO:0016255">
    <property type="term" value="P:attachment of GPI anchor to protein"/>
    <property type="evidence" value="ECO:0007669"/>
    <property type="project" value="InterPro"/>
</dbReference>
<name>A0A8H3F6A5_9LECA</name>
<evidence type="ECO:0000256" key="4">
    <source>
        <dbReference type="ARBA" id="ARBA00022502"/>
    </source>
</evidence>
<evidence type="ECO:0000256" key="3">
    <source>
        <dbReference type="ARBA" id="ARBA00010026"/>
    </source>
</evidence>
<feature type="transmembrane region" description="Helical" evidence="9">
    <location>
        <begin position="278"/>
        <end position="296"/>
    </location>
</feature>
<dbReference type="UniPathway" id="UPA00196"/>
<protein>
    <recommendedName>
        <fullName evidence="12">GPI transamidase component PIG-U</fullName>
    </recommendedName>
</protein>
<keyword evidence="8 9" id="KW-0472">Membrane</keyword>
<evidence type="ECO:0000256" key="1">
    <source>
        <dbReference type="ARBA" id="ARBA00004477"/>
    </source>
</evidence>
<feature type="transmembrane region" description="Helical" evidence="9">
    <location>
        <begin position="7"/>
        <end position="25"/>
    </location>
</feature>
<feature type="transmembrane region" description="Helical" evidence="9">
    <location>
        <begin position="346"/>
        <end position="369"/>
    </location>
</feature>
<comment type="similarity">
    <text evidence="3">Belongs to the PIGU family.</text>
</comment>
<keyword evidence="6" id="KW-0256">Endoplasmic reticulum</keyword>
<dbReference type="PANTHER" id="PTHR13121:SF0">
    <property type="entry name" value="PHOSPHATIDYLINOSITOL GLYCAN ANCHOR BIOSYNTHESIS CLASS U PROTEIN"/>
    <property type="match status" value="1"/>
</dbReference>
<dbReference type="AlphaFoldDB" id="A0A8H3F6A5"/>
<evidence type="ECO:0000313" key="11">
    <source>
        <dbReference type="Proteomes" id="UP000664169"/>
    </source>
</evidence>
<evidence type="ECO:0000313" key="10">
    <source>
        <dbReference type="EMBL" id="CAF9916393.1"/>
    </source>
</evidence>
<organism evidence="10 11">
    <name type="scientific">Gomphillus americanus</name>
    <dbReference type="NCBI Taxonomy" id="1940652"/>
    <lineage>
        <taxon>Eukaryota</taxon>
        <taxon>Fungi</taxon>
        <taxon>Dikarya</taxon>
        <taxon>Ascomycota</taxon>
        <taxon>Pezizomycotina</taxon>
        <taxon>Lecanoromycetes</taxon>
        <taxon>OSLEUM clade</taxon>
        <taxon>Ostropomycetidae</taxon>
        <taxon>Ostropales</taxon>
        <taxon>Graphidaceae</taxon>
        <taxon>Gomphilloideae</taxon>
        <taxon>Gomphillus</taxon>
    </lineage>
</organism>
<reference evidence="10" key="1">
    <citation type="submission" date="2021-03" db="EMBL/GenBank/DDBJ databases">
        <authorList>
            <person name="Tagirdzhanova G."/>
        </authorList>
    </citation>
    <scope>NUCLEOTIDE SEQUENCE</scope>
</reference>